<reference evidence="3 4" key="1">
    <citation type="journal article" date="2015" name="Genome Biol. Evol.">
        <title>The genome of winter moth (Operophtera brumata) provides a genomic perspective on sexual dimorphism and phenology.</title>
        <authorList>
            <person name="Derks M.F."/>
            <person name="Smit S."/>
            <person name="Salis L."/>
            <person name="Schijlen E."/>
            <person name="Bossers A."/>
            <person name="Mateman C."/>
            <person name="Pijl A.S."/>
            <person name="de Ridder D."/>
            <person name="Groenen M.A."/>
            <person name="Visser M.E."/>
            <person name="Megens H.J."/>
        </authorList>
    </citation>
    <scope>NUCLEOTIDE SEQUENCE [LARGE SCALE GENOMIC DNA]</scope>
    <source>
        <strain evidence="3">WM2013NL</strain>
        <tissue evidence="3">Head and thorax</tissue>
    </source>
</reference>
<evidence type="ECO:0000259" key="2">
    <source>
        <dbReference type="Pfam" id="PF15072"/>
    </source>
</evidence>
<accession>A0A0L7L2V7</accession>
<keyword evidence="4" id="KW-1185">Reference proteome</keyword>
<dbReference type="PANTHER" id="PTHR14523:SF1">
    <property type="entry name" value="HOMOLOGOUS RECOMBINATION OB-FOLD PROTEIN"/>
    <property type="match status" value="1"/>
</dbReference>
<dbReference type="EMBL" id="JTDY01003271">
    <property type="protein sequence ID" value="KOB69833.1"/>
    <property type="molecule type" value="Genomic_DNA"/>
</dbReference>
<comment type="caution">
    <text evidence="3">The sequence shown here is derived from an EMBL/GenBank/DDBJ whole genome shotgun (WGS) entry which is preliminary data.</text>
</comment>
<evidence type="ECO:0000313" key="3">
    <source>
        <dbReference type="EMBL" id="KOB69833.1"/>
    </source>
</evidence>
<evidence type="ECO:0000313" key="4">
    <source>
        <dbReference type="Proteomes" id="UP000037510"/>
    </source>
</evidence>
<feature type="region of interest" description="Disordered" evidence="1">
    <location>
        <begin position="62"/>
        <end position="81"/>
    </location>
</feature>
<dbReference type="InterPro" id="IPR028045">
    <property type="entry name" value="HROB"/>
</dbReference>
<dbReference type="PANTHER" id="PTHR14523">
    <property type="entry name" value="UNCHARACTERIZED PROTEIN C17ORF53 HOMOLOG"/>
    <property type="match status" value="1"/>
</dbReference>
<evidence type="ECO:0000256" key="1">
    <source>
        <dbReference type="SAM" id="MobiDB-lite"/>
    </source>
</evidence>
<dbReference type="AlphaFoldDB" id="A0A0L7L2V7"/>
<proteinExistence type="predicted"/>
<organism evidence="3 4">
    <name type="scientific">Operophtera brumata</name>
    <name type="common">Winter moth</name>
    <name type="synonym">Phalaena brumata</name>
    <dbReference type="NCBI Taxonomy" id="104452"/>
    <lineage>
        <taxon>Eukaryota</taxon>
        <taxon>Metazoa</taxon>
        <taxon>Ecdysozoa</taxon>
        <taxon>Arthropoda</taxon>
        <taxon>Hexapoda</taxon>
        <taxon>Insecta</taxon>
        <taxon>Pterygota</taxon>
        <taxon>Neoptera</taxon>
        <taxon>Endopterygota</taxon>
        <taxon>Lepidoptera</taxon>
        <taxon>Glossata</taxon>
        <taxon>Ditrysia</taxon>
        <taxon>Geometroidea</taxon>
        <taxon>Geometridae</taxon>
        <taxon>Larentiinae</taxon>
        <taxon>Operophtera</taxon>
    </lineage>
</organism>
<feature type="region of interest" description="Disordered" evidence="1">
    <location>
        <begin position="112"/>
        <end position="139"/>
    </location>
</feature>
<name>A0A0L7L2V7_OPEBR</name>
<sequence length="366" mass="41656">MFESDDFDQVLSQFDFPEVDKTQPEDILIPYREPLKQHGHRPTTESQPGCQDFIDCTNTSKIDGKKINEKPKETGPQNSSTLLNYETEHSTKNITSNVLYLDKKGMRDDNFVSKEDDGTTNNKNFAKNPIEPNLNSSPQVDSFVSPKHLKRKIINSHFDQLSKRKFPGPAGLLTGVLEEAKDESIAQMEFLSQDMDFTENNLQRDLFESPLWKRLLRDTEDWKLHRVDSIKAIKQQALAGNLRRRKAQTVTAFIEAVDRSITDVLIILRDETGSIKCTLHRDAWSSFSPYMVAGYCALVLHKPTVLTTGGAFKKHYLNITLSNILAIFSSAVLQEKALPDGYRIMYEDDFTVIKTDRTECSENIGQ</sequence>
<feature type="region of interest" description="Disordered" evidence="1">
    <location>
        <begin position="1"/>
        <end position="25"/>
    </location>
</feature>
<gene>
    <name evidence="3" type="ORF">OBRU01_16227</name>
</gene>
<dbReference type="Proteomes" id="UP000037510">
    <property type="component" value="Unassembled WGS sequence"/>
</dbReference>
<feature type="compositionally biased region" description="Basic and acidic residues" evidence="1">
    <location>
        <begin position="62"/>
        <end position="73"/>
    </location>
</feature>
<dbReference type="InterPro" id="IPR058570">
    <property type="entry name" value="HROB_OB"/>
</dbReference>
<dbReference type="Pfam" id="PF15072">
    <property type="entry name" value="HROB"/>
    <property type="match status" value="1"/>
</dbReference>
<protein>
    <recommendedName>
        <fullName evidence="2">Homologous recombination OB-fold protein OB-fold domain-containing protein</fullName>
    </recommendedName>
</protein>
<feature type="domain" description="Homologous recombination OB-fold protein OB-fold" evidence="2">
    <location>
        <begin position="246"/>
        <end position="330"/>
    </location>
</feature>
<dbReference type="GO" id="GO:0000725">
    <property type="term" value="P:recombinational repair"/>
    <property type="evidence" value="ECO:0007669"/>
    <property type="project" value="InterPro"/>
</dbReference>